<reference evidence="1 2" key="1">
    <citation type="submission" date="2016-11" db="EMBL/GenBank/DDBJ databases">
        <title>Trade-off between light-utilization and light-protection in marine flavobacteria.</title>
        <authorList>
            <person name="Kumagai Y."/>
        </authorList>
    </citation>
    <scope>NUCLEOTIDE SEQUENCE [LARGE SCALE GENOMIC DNA]</scope>
    <source>
        <strain evidence="1 2">NBRC 107125</strain>
    </source>
</reference>
<organism evidence="1 2">
    <name type="scientific">Oceanicoccus sagamiensis</name>
    <dbReference type="NCBI Taxonomy" id="716816"/>
    <lineage>
        <taxon>Bacteria</taxon>
        <taxon>Pseudomonadati</taxon>
        <taxon>Pseudomonadota</taxon>
        <taxon>Gammaproteobacteria</taxon>
        <taxon>Cellvibrionales</taxon>
        <taxon>Spongiibacteraceae</taxon>
        <taxon>Oceanicoccus</taxon>
    </lineage>
</organism>
<dbReference type="Proteomes" id="UP000193450">
    <property type="component" value="Chromosome"/>
</dbReference>
<gene>
    <name evidence="1" type="ORF">BST96_13675</name>
</gene>
<name>A0A1X9NF55_9GAMM</name>
<proteinExistence type="predicted"/>
<dbReference type="AlphaFoldDB" id="A0A1X9NF55"/>
<dbReference type="KEGG" id="osg:BST96_13675"/>
<keyword evidence="2" id="KW-1185">Reference proteome</keyword>
<dbReference type="EMBL" id="CP019343">
    <property type="protein sequence ID" value="ARN75072.1"/>
    <property type="molecule type" value="Genomic_DNA"/>
</dbReference>
<dbReference type="STRING" id="716816.BST96_13675"/>
<protein>
    <submittedName>
        <fullName evidence="1">Uncharacterized protein</fullName>
    </submittedName>
</protein>
<sequence>MADPLHCWKCGSPLQGLILPMSRREECARCGADQHVCKLCKHYKATVADACTEDRAEAVTDKERANFCDYFQPGGDAFVAAAVSDEAKARQELAALFGDEVPESEDKDIDNHQTLSESDAALSELEKLFNND</sequence>
<evidence type="ECO:0000313" key="2">
    <source>
        <dbReference type="Proteomes" id="UP000193450"/>
    </source>
</evidence>
<accession>A0A1X9NF55</accession>
<dbReference type="OrthoDB" id="129664at2"/>
<evidence type="ECO:0000313" key="1">
    <source>
        <dbReference type="EMBL" id="ARN75072.1"/>
    </source>
</evidence>
<dbReference type="RefSeq" id="WP_157117957.1">
    <property type="nucleotide sequence ID" value="NZ_CP019343.1"/>
</dbReference>